<gene>
    <name evidence="1" type="ORF">RB653_009028</name>
</gene>
<sequence>MNSENDERFFKIWRNKFIRNNILSKIKHHRNYYDSFKYEKIFSCSWMIENGYYQLLKEKVEKSENLIFNCINTLNQTNEKEFIPRNLTRKKFDSGRLIIFDINSIFNKEKAAIHWDSKFYINLFKNYPNYFLNFNKSETEFTLIEYDNQQALQVLVENFNHTLEIESFFRSLEIGSLDCSYYIFNSNNNKIKNEILKNKKNQTRIWNIILNYSIFKKEMIETKLINQRIDFVVNKLKLPIPKLSDIQSPFIPSFYDFKIYEQNLSTIIDCLKIVSQFPDVFKSFIKSINNKSYKIILTKEQEELSTTSSEELNLEISTINSLVCSMGGKNSQEFTLFSTQSFSSSTSSKDIKNEFTKQELETNISDLLASSEKNEIILALYRSLLPFTNHLTCFLDNWSFYQIKTEKNYKDYSKIKKHIEFKIDSNFHSKMFAHYNFQEFAEDCIDDNKLFQYCKNRNNQIEYINKFNNDLIMSNHPKKYNIYKNILGNLVWLDDFELISLLKKPVEVEFLPNEQSILVSKLKSNEMMDIVYKIIEMADEMDRNSKVLSSVDSGKGLEKQKCQPRKTMLEMLIFNGKSTILGYFKKNYSSDYYFQVGCIDLTTRTFRIGVYKFVYDNLSDFPIYEKVNVWRNNLHFINNVEDFKYFVERTPSDSNYKLPIDNGLTYFKYMVQERFYDLESGRCQFDRHRHAIHQYFKIIENNRLGKETEEDIRMEFYDLITSMRPFGPDTLRGTFSKICEFNDLDLIDTIFKNASDPERINSSNSKIYINSMMEVICSQGDLELFKYVYTKYPESITIILREGSKLVFIDGFFRCCRPVQIAITNGHIDLLLYILSLKKTDKVSFKPFHTSNSFNNRCLLNHFIKLKNNYLLIEE</sequence>
<proteinExistence type="predicted"/>
<accession>A0AAN7YSV4</accession>
<dbReference type="PANTHER" id="PTHR31550">
    <property type="entry name" value="ANKYRIN REPEAT PROTEIN-RELATED-RELATED"/>
    <property type="match status" value="1"/>
</dbReference>
<evidence type="ECO:0000313" key="1">
    <source>
        <dbReference type="EMBL" id="KAK5579346.1"/>
    </source>
</evidence>
<dbReference type="AlphaFoldDB" id="A0AAN7YSV4"/>
<organism evidence="1 2">
    <name type="scientific">Dictyostelium firmibasis</name>
    <dbReference type="NCBI Taxonomy" id="79012"/>
    <lineage>
        <taxon>Eukaryota</taxon>
        <taxon>Amoebozoa</taxon>
        <taxon>Evosea</taxon>
        <taxon>Eumycetozoa</taxon>
        <taxon>Dictyostelia</taxon>
        <taxon>Dictyosteliales</taxon>
        <taxon>Dictyosteliaceae</taxon>
        <taxon>Dictyostelium</taxon>
    </lineage>
</organism>
<dbReference type="PANTHER" id="PTHR31550:SF2">
    <property type="entry name" value="ANKYRIN REPEAT PROTEIN-RELATED"/>
    <property type="match status" value="1"/>
</dbReference>
<comment type="caution">
    <text evidence="1">The sequence shown here is derived from an EMBL/GenBank/DDBJ whole genome shotgun (WGS) entry which is preliminary data.</text>
</comment>
<dbReference type="EMBL" id="JAVFKY010000003">
    <property type="protein sequence ID" value="KAK5579346.1"/>
    <property type="molecule type" value="Genomic_DNA"/>
</dbReference>
<reference evidence="1 2" key="1">
    <citation type="submission" date="2023-11" db="EMBL/GenBank/DDBJ databases">
        <title>Dfirmibasis_genome.</title>
        <authorList>
            <person name="Edelbroek B."/>
            <person name="Kjellin J."/>
            <person name="Jerlstrom-Hultqvist J."/>
            <person name="Soderbom F."/>
        </authorList>
    </citation>
    <scope>NUCLEOTIDE SEQUENCE [LARGE SCALE GENOMIC DNA]</scope>
    <source>
        <strain evidence="1 2">TNS-C-14</strain>
    </source>
</reference>
<keyword evidence="2" id="KW-1185">Reference proteome</keyword>
<protein>
    <submittedName>
        <fullName evidence="1">Uncharacterized protein</fullName>
    </submittedName>
</protein>
<dbReference type="Proteomes" id="UP001344447">
    <property type="component" value="Unassembled WGS sequence"/>
</dbReference>
<name>A0AAN7YSV4_9MYCE</name>
<evidence type="ECO:0000313" key="2">
    <source>
        <dbReference type="Proteomes" id="UP001344447"/>
    </source>
</evidence>